<dbReference type="EMBL" id="CADCSY010000133">
    <property type="protein sequence ID" value="CAA9263751.1"/>
    <property type="molecule type" value="Genomic_DNA"/>
</dbReference>
<sequence length="115" mass="12231">MPWHPLPTPDGAGGGEPTPVGASLDRVARRFGIGRASTLPAVFERWTELVGEGVGARTRPRSLRGTTLVVAVDDPTWATQLRWLEADLVARIAAELGPGVVTALELLVRPTSADR</sequence>
<name>A0A6J4IZM7_9ACTN</name>
<proteinExistence type="predicted"/>
<dbReference type="InterPro" id="IPR007922">
    <property type="entry name" value="DciA-like"/>
</dbReference>
<gene>
    <name evidence="2" type="ORF">AVDCRST_MAG20-2923</name>
</gene>
<dbReference type="PANTHER" id="PTHR36456:SF1">
    <property type="entry name" value="UPF0232 PROTEIN SCO3875"/>
    <property type="match status" value="1"/>
</dbReference>
<dbReference type="AlphaFoldDB" id="A0A6J4IZM7"/>
<dbReference type="Pfam" id="PF05258">
    <property type="entry name" value="DciA"/>
    <property type="match status" value="1"/>
</dbReference>
<reference evidence="2" key="1">
    <citation type="submission" date="2020-02" db="EMBL/GenBank/DDBJ databases">
        <authorList>
            <person name="Meier V. D."/>
        </authorList>
    </citation>
    <scope>NUCLEOTIDE SEQUENCE</scope>
    <source>
        <strain evidence="2">AVDCRST_MAG20</strain>
    </source>
</reference>
<accession>A0A6J4IZM7</accession>
<organism evidence="2">
    <name type="scientific">uncultured Acidimicrobiales bacterium</name>
    <dbReference type="NCBI Taxonomy" id="310071"/>
    <lineage>
        <taxon>Bacteria</taxon>
        <taxon>Bacillati</taxon>
        <taxon>Actinomycetota</taxon>
        <taxon>Acidimicrobiia</taxon>
        <taxon>Acidimicrobiales</taxon>
        <taxon>environmental samples</taxon>
    </lineage>
</organism>
<protein>
    <recommendedName>
        <fullName evidence="3">Zn-ribbon-containing, possibly RNA-binding protein and truncated derivatives</fullName>
    </recommendedName>
</protein>
<feature type="region of interest" description="Disordered" evidence="1">
    <location>
        <begin position="1"/>
        <end position="21"/>
    </location>
</feature>
<dbReference type="PANTHER" id="PTHR36456">
    <property type="entry name" value="UPF0232 PROTEIN SCO3875"/>
    <property type="match status" value="1"/>
</dbReference>
<evidence type="ECO:0000313" key="2">
    <source>
        <dbReference type="EMBL" id="CAA9263751.1"/>
    </source>
</evidence>
<evidence type="ECO:0008006" key="3">
    <source>
        <dbReference type="Google" id="ProtNLM"/>
    </source>
</evidence>
<evidence type="ECO:0000256" key="1">
    <source>
        <dbReference type="SAM" id="MobiDB-lite"/>
    </source>
</evidence>